<evidence type="ECO:0000259" key="12">
    <source>
        <dbReference type="Pfam" id="PF26002"/>
    </source>
</evidence>
<dbReference type="RefSeq" id="WP_089849359.1">
    <property type="nucleotide sequence ID" value="NZ_FNEJ01000016.1"/>
</dbReference>
<gene>
    <name evidence="13" type="ORF">SAMN04487993_101631</name>
</gene>
<dbReference type="AlphaFoldDB" id="A0A1G8QK25"/>
<evidence type="ECO:0000256" key="10">
    <source>
        <dbReference type="SAM" id="Coils"/>
    </source>
</evidence>
<dbReference type="NCBIfam" id="TIGR01843">
    <property type="entry name" value="type_I_hlyD"/>
    <property type="match status" value="1"/>
</dbReference>
<evidence type="ECO:0000256" key="3">
    <source>
        <dbReference type="ARBA" id="ARBA00022448"/>
    </source>
</evidence>
<evidence type="ECO:0000256" key="7">
    <source>
        <dbReference type="ARBA" id="ARBA00022989"/>
    </source>
</evidence>
<dbReference type="EMBL" id="FNEJ01000016">
    <property type="protein sequence ID" value="SDJ05008.1"/>
    <property type="molecule type" value="Genomic_DNA"/>
</dbReference>
<evidence type="ECO:0000256" key="4">
    <source>
        <dbReference type="ARBA" id="ARBA00022475"/>
    </source>
</evidence>
<comment type="subcellular location">
    <subcellularLocation>
        <location evidence="1 9">Cell inner membrane</location>
        <topology evidence="1 9">Single-pass membrane protein</topology>
    </subcellularLocation>
</comment>
<dbReference type="PANTHER" id="PTHR30386">
    <property type="entry name" value="MEMBRANE FUSION SUBUNIT OF EMRAB-TOLC MULTIDRUG EFFLUX PUMP"/>
    <property type="match status" value="1"/>
</dbReference>
<evidence type="ECO:0000256" key="5">
    <source>
        <dbReference type="ARBA" id="ARBA00022519"/>
    </source>
</evidence>
<evidence type="ECO:0000256" key="2">
    <source>
        <dbReference type="ARBA" id="ARBA00009477"/>
    </source>
</evidence>
<keyword evidence="14" id="KW-1185">Reference proteome</keyword>
<reference evidence="13 14" key="1">
    <citation type="submission" date="2016-10" db="EMBL/GenBank/DDBJ databases">
        <authorList>
            <person name="de Groot N.N."/>
        </authorList>
    </citation>
    <scope>NUCLEOTIDE SEQUENCE [LARGE SCALE GENOMIC DNA]</scope>
    <source>
        <strain evidence="13 14">DSM 26424</strain>
    </source>
</reference>
<dbReference type="InterPro" id="IPR010129">
    <property type="entry name" value="T1SS_HlyD"/>
</dbReference>
<evidence type="ECO:0000259" key="11">
    <source>
        <dbReference type="Pfam" id="PF25994"/>
    </source>
</evidence>
<dbReference type="GO" id="GO:0005886">
    <property type="term" value="C:plasma membrane"/>
    <property type="evidence" value="ECO:0007669"/>
    <property type="project" value="UniProtKB-SubCell"/>
</dbReference>
<dbReference type="Proteomes" id="UP000199093">
    <property type="component" value="Unassembled WGS sequence"/>
</dbReference>
<dbReference type="Pfam" id="PF25994">
    <property type="entry name" value="HH_AprE"/>
    <property type="match status" value="1"/>
</dbReference>
<keyword evidence="4 9" id="KW-1003">Cell membrane</keyword>
<evidence type="ECO:0000256" key="1">
    <source>
        <dbReference type="ARBA" id="ARBA00004377"/>
    </source>
</evidence>
<feature type="coiled-coil region" evidence="10">
    <location>
        <begin position="147"/>
        <end position="174"/>
    </location>
</feature>
<comment type="similarity">
    <text evidence="2 9">Belongs to the membrane fusion protein (MFP) (TC 8.A.1) family.</text>
</comment>
<dbReference type="Gene3D" id="2.40.30.170">
    <property type="match status" value="1"/>
</dbReference>
<evidence type="ECO:0000256" key="8">
    <source>
        <dbReference type="ARBA" id="ARBA00023136"/>
    </source>
</evidence>
<keyword evidence="5 9" id="KW-0997">Cell inner membrane</keyword>
<keyword evidence="3 9" id="KW-0813">Transport</keyword>
<dbReference type="Pfam" id="PF26002">
    <property type="entry name" value="Beta-barrel_AprE"/>
    <property type="match status" value="1"/>
</dbReference>
<feature type="domain" description="AprE-like long alpha-helical hairpin" evidence="11">
    <location>
        <begin position="98"/>
        <end position="282"/>
    </location>
</feature>
<dbReference type="InterPro" id="IPR050739">
    <property type="entry name" value="MFP"/>
</dbReference>
<protein>
    <recommendedName>
        <fullName evidence="9">Membrane fusion protein (MFP) family protein</fullName>
    </recommendedName>
</protein>
<proteinExistence type="inferred from homology"/>
<name>A0A1G8QK25_9RHOB</name>
<keyword evidence="6" id="KW-0812">Transmembrane</keyword>
<keyword evidence="7" id="KW-1133">Transmembrane helix</keyword>
<dbReference type="STRING" id="555512.SAMN04487993_101631"/>
<feature type="domain" description="AprE-like beta-barrel" evidence="12">
    <location>
        <begin position="325"/>
        <end position="414"/>
    </location>
</feature>
<dbReference type="PANTHER" id="PTHR30386:SF26">
    <property type="entry name" value="TRANSPORT PROTEIN COMB"/>
    <property type="match status" value="1"/>
</dbReference>
<dbReference type="GO" id="GO:0015031">
    <property type="term" value="P:protein transport"/>
    <property type="evidence" value="ECO:0007669"/>
    <property type="project" value="InterPro"/>
</dbReference>
<evidence type="ECO:0000313" key="14">
    <source>
        <dbReference type="Proteomes" id="UP000199093"/>
    </source>
</evidence>
<dbReference type="PRINTS" id="PR01490">
    <property type="entry name" value="RTXTOXIND"/>
</dbReference>
<keyword evidence="10" id="KW-0175">Coiled coil</keyword>
<evidence type="ECO:0000256" key="6">
    <source>
        <dbReference type="ARBA" id="ARBA00022692"/>
    </source>
</evidence>
<dbReference type="OrthoDB" id="9810980at2"/>
<sequence>MSGHRDFEALARQMKGRSPARNSLLLLLILGFIAAAVLWAALTEIDDVTRADGRVVPSGDVQIIEAAENGVLEALHVSEGEVVAADALLMELDGMQLTAQLDQEQQRAYGLMARIERLETEIAGTEEGLTFEESLVALAPEVVKTEAALYQGRLDSLSTEIAILENQREQRQREHEEELVGLATAEETLAVMAEERAMMEPLVTRGIEPQTTLLTLRRSEVEWEGRKVRAEAAIGRFASVMAEIDAKIAAQKRSYRADALTDLAISTAELAALKPSLPALQQRAGRAQIRAPLRGVVNRIHRTTRGSMARAGEPLLEIVPLDDTLLVEAYIQPDDIAFLYPGQKVKVKITAYDFARYGALDGEILRIGADTIQRSERNDEEVFVAEIRTQSTILDAAGETVQIMPGMIAQVDILAGRKTVLDYIIKPVIKVKDQAFRE</sequence>
<organism evidence="13 14">
    <name type="scientific">Salipiger marinus</name>
    <dbReference type="NCBI Taxonomy" id="555512"/>
    <lineage>
        <taxon>Bacteria</taxon>
        <taxon>Pseudomonadati</taxon>
        <taxon>Pseudomonadota</taxon>
        <taxon>Alphaproteobacteria</taxon>
        <taxon>Rhodobacterales</taxon>
        <taxon>Roseobacteraceae</taxon>
        <taxon>Salipiger</taxon>
    </lineage>
</organism>
<dbReference type="InterPro" id="IPR058781">
    <property type="entry name" value="HH_AprE-like"/>
</dbReference>
<accession>A0A1G8QK25</accession>
<evidence type="ECO:0000313" key="13">
    <source>
        <dbReference type="EMBL" id="SDJ05008.1"/>
    </source>
</evidence>
<dbReference type="InterPro" id="IPR058982">
    <property type="entry name" value="Beta-barrel_AprE"/>
</dbReference>
<evidence type="ECO:0000256" key="9">
    <source>
        <dbReference type="RuleBase" id="RU365093"/>
    </source>
</evidence>
<keyword evidence="8" id="KW-0472">Membrane</keyword>